<name>A0AAE2CI04_9LAMI</name>
<dbReference type="AlphaFoldDB" id="A0AAE2CI04"/>
<accession>A0AAE2CI04</accession>
<dbReference type="EMBL" id="JACGWO010000007">
    <property type="protein sequence ID" value="KAK4422916.1"/>
    <property type="molecule type" value="Genomic_DNA"/>
</dbReference>
<comment type="caution">
    <text evidence="1">The sequence shown here is derived from an EMBL/GenBank/DDBJ whole genome shotgun (WGS) entry which is preliminary data.</text>
</comment>
<sequence>MYRIDDVDVAVKKVFLSFRLDDDLHRVLVPDEPSEHENDRFIVLKRLLDSTDGAEDNRQTKRRNRVEHVQAVFNNTTLFSSFPDEERTVLQTMTVLSRASDEEQAVFSNTAVRGLERSNGPI</sequence>
<evidence type="ECO:0000313" key="2">
    <source>
        <dbReference type="Proteomes" id="UP001293254"/>
    </source>
</evidence>
<proteinExistence type="predicted"/>
<reference evidence="1" key="1">
    <citation type="submission" date="2020-06" db="EMBL/GenBank/DDBJ databases">
        <authorList>
            <person name="Li T."/>
            <person name="Hu X."/>
            <person name="Zhang T."/>
            <person name="Song X."/>
            <person name="Zhang H."/>
            <person name="Dai N."/>
            <person name="Sheng W."/>
            <person name="Hou X."/>
            <person name="Wei L."/>
        </authorList>
    </citation>
    <scope>NUCLEOTIDE SEQUENCE</scope>
    <source>
        <strain evidence="1">3651</strain>
        <tissue evidence="1">Leaf</tissue>
    </source>
</reference>
<evidence type="ECO:0000313" key="1">
    <source>
        <dbReference type="EMBL" id="KAK4422916.1"/>
    </source>
</evidence>
<reference evidence="1" key="2">
    <citation type="journal article" date="2024" name="Plant">
        <title>Genomic evolution and insights into agronomic trait innovations of Sesamum species.</title>
        <authorList>
            <person name="Miao H."/>
            <person name="Wang L."/>
            <person name="Qu L."/>
            <person name="Liu H."/>
            <person name="Sun Y."/>
            <person name="Le M."/>
            <person name="Wang Q."/>
            <person name="Wei S."/>
            <person name="Zheng Y."/>
            <person name="Lin W."/>
            <person name="Duan Y."/>
            <person name="Cao H."/>
            <person name="Xiong S."/>
            <person name="Wang X."/>
            <person name="Wei L."/>
            <person name="Li C."/>
            <person name="Ma Q."/>
            <person name="Ju M."/>
            <person name="Zhao R."/>
            <person name="Li G."/>
            <person name="Mu C."/>
            <person name="Tian Q."/>
            <person name="Mei H."/>
            <person name="Zhang T."/>
            <person name="Gao T."/>
            <person name="Zhang H."/>
        </authorList>
    </citation>
    <scope>NUCLEOTIDE SEQUENCE</scope>
    <source>
        <strain evidence="1">3651</strain>
    </source>
</reference>
<protein>
    <submittedName>
        <fullName evidence="1">Uncharacterized protein</fullName>
    </submittedName>
</protein>
<keyword evidence="2" id="KW-1185">Reference proteome</keyword>
<gene>
    <name evidence="1" type="ORF">Salat_1874200</name>
</gene>
<dbReference type="Proteomes" id="UP001293254">
    <property type="component" value="Unassembled WGS sequence"/>
</dbReference>
<organism evidence="1 2">
    <name type="scientific">Sesamum alatum</name>
    <dbReference type="NCBI Taxonomy" id="300844"/>
    <lineage>
        <taxon>Eukaryota</taxon>
        <taxon>Viridiplantae</taxon>
        <taxon>Streptophyta</taxon>
        <taxon>Embryophyta</taxon>
        <taxon>Tracheophyta</taxon>
        <taxon>Spermatophyta</taxon>
        <taxon>Magnoliopsida</taxon>
        <taxon>eudicotyledons</taxon>
        <taxon>Gunneridae</taxon>
        <taxon>Pentapetalae</taxon>
        <taxon>asterids</taxon>
        <taxon>lamiids</taxon>
        <taxon>Lamiales</taxon>
        <taxon>Pedaliaceae</taxon>
        <taxon>Sesamum</taxon>
    </lineage>
</organism>